<keyword evidence="2" id="KW-1185">Reference proteome</keyword>
<organism evidence="1 2">
    <name type="scientific">Vibrio phage ICP1</name>
    <dbReference type="NCBI Taxonomy" id="979525"/>
    <lineage>
        <taxon>Viruses</taxon>
        <taxon>Duplodnaviria</taxon>
        <taxon>Heunggongvirae</taxon>
        <taxon>Uroviricota</taxon>
        <taxon>Caudoviricetes</taxon>
        <taxon>Mohonavirus</taxon>
        <taxon>Mohonavirus ICP1</taxon>
    </lineage>
</organism>
<gene>
    <name evidence="1" type="primary">ORF45</name>
</gene>
<dbReference type="GeneID" id="10228524"/>
<accession>F1D167</accession>
<evidence type="ECO:0000313" key="1">
    <source>
        <dbReference type="EMBL" id="ADX87861.1"/>
    </source>
</evidence>
<name>F1D167_9CAUD</name>
<dbReference type="KEGG" id="vg:10228524"/>
<dbReference type="RefSeq" id="YP_004250986.1">
    <property type="nucleotide sequence ID" value="NC_015157.1"/>
</dbReference>
<evidence type="ECO:0000313" key="2">
    <source>
        <dbReference type="Proteomes" id="UP000007502"/>
    </source>
</evidence>
<dbReference type="Proteomes" id="UP000007502">
    <property type="component" value="Segment"/>
</dbReference>
<reference evidence="1 2" key="1">
    <citation type="journal article" date="2011" name="MBio">
        <title>Evidence of a dominant lineage of Vibrio cholerae-specific lytic bacteriophages shed by cholera patients over a 10-year period in Dhaka, Bangladesh.</title>
        <authorList>
            <person name="Seed K.D."/>
            <person name="Bodi K.L."/>
            <person name="Kropinski A.M."/>
            <person name="Ackermann H.W."/>
            <person name="Calderwood S.B."/>
            <person name="Qadri F."/>
            <person name="Camilli A."/>
        </authorList>
    </citation>
    <scope>NUCLEOTIDE SEQUENCE [LARGE SCALE GENOMIC DNA]</scope>
</reference>
<dbReference type="EMBL" id="HQ641347">
    <property type="protein sequence ID" value="ADX87861.1"/>
    <property type="molecule type" value="Genomic_DNA"/>
</dbReference>
<proteinExistence type="predicted"/>
<sequence length="72" mass="8803">MWIKISSEEYYYIYEGIRLNPSLKCINVGDYPDLFEVEFHLNDKPILSKAEQDNYDESDYYLPTITYYKWEE</sequence>
<protein>
    <submittedName>
        <fullName evidence="1">Uncharacterized protein ORF45</fullName>
    </submittedName>
</protein>